<proteinExistence type="predicted"/>
<dbReference type="Gene3D" id="3.30.565.10">
    <property type="entry name" value="Histidine kinase-like ATPase, C-terminal domain"/>
    <property type="match status" value="1"/>
</dbReference>
<dbReference type="EC" id="2.7.13.3" evidence="3"/>
<dbReference type="KEGG" id="dst:VUQ06_08390"/>
<evidence type="ECO:0000256" key="9">
    <source>
        <dbReference type="ARBA" id="ARBA00022989"/>
    </source>
</evidence>
<dbReference type="PRINTS" id="PR00344">
    <property type="entry name" value="BCTRLSENSOR"/>
</dbReference>
<dbReference type="InterPro" id="IPR005467">
    <property type="entry name" value="His_kinase_dom"/>
</dbReference>
<dbReference type="Pfam" id="PF00512">
    <property type="entry name" value="HisKA"/>
    <property type="match status" value="1"/>
</dbReference>
<evidence type="ECO:0000259" key="13">
    <source>
        <dbReference type="PROSITE" id="PS50109"/>
    </source>
</evidence>
<dbReference type="Pfam" id="PF02518">
    <property type="entry name" value="HATPase_c"/>
    <property type="match status" value="1"/>
</dbReference>
<protein>
    <recommendedName>
        <fullName evidence="4">Signal transduction histidine-protein kinase ArlS</fullName>
        <ecNumber evidence="3">2.7.13.3</ecNumber>
    </recommendedName>
</protein>
<dbReference type="Gene3D" id="1.10.287.130">
    <property type="match status" value="1"/>
</dbReference>
<evidence type="ECO:0000256" key="1">
    <source>
        <dbReference type="ARBA" id="ARBA00000085"/>
    </source>
</evidence>
<dbReference type="SMART" id="SM00387">
    <property type="entry name" value="HATPase_c"/>
    <property type="match status" value="1"/>
</dbReference>
<evidence type="ECO:0000256" key="10">
    <source>
        <dbReference type="ARBA" id="ARBA00023012"/>
    </source>
</evidence>
<dbReference type="InterPro" id="IPR003594">
    <property type="entry name" value="HATPase_dom"/>
</dbReference>
<evidence type="ECO:0000256" key="4">
    <source>
        <dbReference type="ARBA" id="ARBA00015735"/>
    </source>
</evidence>
<evidence type="ECO:0000256" key="12">
    <source>
        <dbReference type="SAM" id="Phobius"/>
    </source>
</evidence>
<accession>A0AB74TII6</accession>
<dbReference type="GO" id="GO:0000155">
    <property type="term" value="F:phosphorelay sensor kinase activity"/>
    <property type="evidence" value="ECO:0007669"/>
    <property type="project" value="InterPro"/>
</dbReference>
<dbReference type="FunFam" id="1.10.287.130:FF:000001">
    <property type="entry name" value="Two-component sensor histidine kinase"/>
    <property type="match status" value="1"/>
</dbReference>
<dbReference type="SUPFAM" id="SSF55874">
    <property type="entry name" value="ATPase domain of HSP90 chaperone/DNA topoisomerase II/histidine kinase"/>
    <property type="match status" value="1"/>
</dbReference>
<dbReference type="PANTHER" id="PTHR45528:SF12">
    <property type="entry name" value="SENSOR HISTIDINE KINASE ARSS"/>
    <property type="match status" value="1"/>
</dbReference>
<dbReference type="Gene3D" id="6.10.340.10">
    <property type="match status" value="1"/>
</dbReference>
<dbReference type="InterPro" id="IPR004358">
    <property type="entry name" value="Sig_transdc_His_kin-like_C"/>
</dbReference>
<dbReference type="Pfam" id="PF00672">
    <property type="entry name" value="HAMP"/>
    <property type="match status" value="1"/>
</dbReference>
<dbReference type="InterPro" id="IPR041610">
    <property type="entry name" value="ArlS_N"/>
</dbReference>
<dbReference type="GO" id="GO:0016020">
    <property type="term" value="C:membrane"/>
    <property type="evidence" value="ECO:0007669"/>
    <property type="project" value="UniProtKB-SubCell"/>
</dbReference>
<feature type="transmembrane region" description="Helical" evidence="12">
    <location>
        <begin position="188"/>
        <end position="212"/>
    </location>
</feature>
<dbReference type="PROSITE" id="PS50109">
    <property type="entry name" value="HIS_KIN"/>
    <property type="match status" value="1"/>
</dbReference>
<keyword evidence="11 12" id="KW-0472">Membrane</keyword>
<evidence type="ECO:0000259" key="14">
    <source>
        <dbReference type="PROSITE" id="PS50885"/>
    </source>
</evidence>
<dbReference type="InterPro" id="IPR003660">
    <property type="entry name" value="HAMP_dom"/>
</dbReference>
<comment type="catalytic activity">
    <reaction evidence="1">
        <text>ATP + protein L-histidine = ADP + protein N-phospho-L-histidine.</text>
        <dbReference type="EC" id="2.7.13.3"/>
    </reaction>
</comment>
<comment type="subcellular location">
    <subcellularLocation>
        <location evidence="2">Membrane</location>
        <topology evidence="2">Multi-pass membrane protein</topology>
    </subcellularLocation>
</comment>
<evidence type="ECO:0000256" key="5">
    <source>
        <dbReference type="ARBA" id="ARBA00022553"/>
    </source>
</evidence>
<evidence type="ECO:0000256" key="11">
    <source>
        <dbReference type="ARBA" id="ARBA00023136"/>
    </source>
</evidence>
<dbReference type="CDD" id="cd00082">
    <property type="entry name" value="HisKA"/>
    <property type="match status" value="1"/>
</dbReference>
<evidence type="ECO:0000313" key="16">
    <source>
        <dbReference type="EMBL" id="XBC49491.1"/>
    </source>
</evidence>
<dbReference type="InterPro" id="IPR036097">
    <property type="entry name" value="HisK_dim/P_sf"/>
</dbReference>
<dbReference type="EMBL" id="CP142435">
    <property type="protein sequence ID" value="XBC49491.1"/>
    <property type="molecule type" value="Genomic_DNA"/>
</dbReference>
<dbReference type="Pfam" id="PF18719">
    <property type="entry name" value="ArlS_N"/>
    <property type="match status" value="1"/>
</dbReference>
<dbReference type="SUPFAM" id="SSF47384">
    <property type="entry name" value="Homodimeric domain of signal transducing histidine kinase"/>
    <property type="match status" value="1"/>
</dbReference>
<dbReference type="FunFam" id="3.30.565.10:FF:000006">
    <property type="entry name" value="Sensor histidine kinase WalK"/>
    <property type="match status" value="1"/>
</dbReference>
<evidence type="ECO:0000256" key="6">
    <source>
        <dbReference type="ARBA" id="ARBA00022679"/>
    </source>
</evidence>
<evidence type="ECO:0000256" key="7">
    <source>
        <dbReference type="ARBA" id="ARBA00022692"/>
    </source>
</evidence>
<keyword evidence="8 15" id="KW-0418">Kinase</keyword>
<keyword evidence="5" id="KW-0597">Phosphoprotein</keyword>
<dbReference type="PROSITE" id="PS50885">
    <property type="entry name" value="HAMP"/>
    <property type="match status" value="1"/>
</dbReference>
<reference evidence="15" key="1">
    <citation type="submission" date="2023-12" db="EMBL/GenBank/DDBJ databases">
        <title>Dolosigranulum savutii sp. nov. isolated from human upper respiratory samples collected in Botswana.</title>
        <authorList>
            <person name="Kelly M.S."/>
        </authorList>
    </citation>
    <scope>NUCLEOTIDE SEQUENCE</scope>
    <source>
        <strain evidence="16">MSK294</strain>
        <strain evidence="15">MSK433</strain>
    </source>
</reference>
<keyword evidence="7 12" id="KW-0812">Transmembrane</keyword>
<keyword evidence="10" id="KW-0902">Two-component regulatory system</keyword>
<dbReference type="InterPro" id="IPR003661">
    <property type="entry name" value="HisK_dim/P_dom"/>
</dbReference>
<dbReference type="InterPro" id="IPR036890">
    <property type="entry name" value="HATPase_C_sf"/>
</dbReference>
<sequence>MTLKEVDDKRLSVKWRWTLATSLAFFVTYAIFSSILYMSVVRIMLSSEEKGMERIVTEVTSNFETNKPSVDEQMVEEIFQSSNVNIESLVTTAINSDSLQESNYMSYQNSLILRVIDLNHHIVYQSAEVDATFAKTTAIETFSIQTDGSKSLSTMDPIYNDAGDIIGYLQLINTLGSYHQLLNQIRTAIVFIGFLAVFFSCIFGLLITTTFLQPVRYLTRVMNTITKDPESTERITIEGGPNEFTDMADAYNAMINRMQDNIESQKQFVEDVSHELRTPVAVVEGHLKLLKRWGKDDPEILDESIEASVQEIGRMKSLVQEMLDLSRASQVDIQYKDEKTNVLEICKQAHTNIQLVHPHFNFIFDTEITDPAYVNMYRNHLEQVLMILLDNAVKYSTNRQEVHLSVSTNHAQVNIAVQDFGEGMTEEDSHKIFNRFYRVDKARSRNKGGNGLGLSIAKQLINGYRGIIWADSSLNHGSVFHVQLPLLKDATSDNQLPKSKNISTK</sequence>
<dbReference type="SMART" id="SM00388">
    <property type="entry name" value="HisKA"/>
    <property type="match status" value="1"/>
</dbReference>
<feature type="domain" description="Histidine kinase" evidence="13">
    <location>
        <begin position="271"/>
        <end position="488"/>
    </location>
</feature>
<dbReference type="AlphaFoldDB" id="A0AB74TII6"/>
<dbReference type="PANTHER" id="PTHR45528">
    <property type="entry name" value="SENSOR HISTIDINE KINASE CPXA"/>
    <property type="match status" value="1"/>
</dbReference>
<feature type="transmembrane region" description="Helical" evidence="12">
    <location>
        <begin position="20"/>
        <end position="45"/>
    </location>
</feature>
<evidence type="ECO:0000313" key="15">
    <source>
        <dbReference type="EMBL" id="XBC46081.1"/>
    </source>
</evidence>
<evidence type="ECO:0000256" key="2">
    <source>
        <dbReference type="ARBA" id="ARBA00004141"/>
    </source>
</evidence>
<feature type="domain" description="HAMP" evidence="14">
    <location>
        <begin position="209"/>
        <end position="263"/>
    </location>
</feature>
<organism evidence="15">
    <name type="scientific">Dolosigranulum savutiense</name>
    <dbReference type="NCBI Taxonomy" id="3110288"/>
    <lineage>
        <taxon>Bacteria</taxon>
        <taxon>Bacillati</taxon>
        <taxon>Bacillota</taxon>
        <taxon>Bacilli</taxon>
        <taxon>Lactobacillales</taxon>
        <taxon>Carnobacteriaceae</taxon>
        <taxon>Dolosigranulum</taxon>
    </lineage>
</organism>
<dbReference type="EMBL" id="CP142433">
    <property type="protein sequence ID" value="XBC46081.1"/>
    <property type="molecule type" value="Genomic_DNA"/>
</dbReference>
<dbReference type="RefSeq" id="WP_347300433.1">
    <property type="nucleotide sequence ID" value="NZ_CP142433.1"/>
</dbReference>
<name>A0AB74TII6_9LACT</name>
<evidence type="ECO:0000256" key="8">
    <source>
        <dbReference type="ARBA" id="ARBA00022777"/>
    </source>
</evidence>
<dbReference type="InterPro" id="IPR050398">
    <property type="entry name" value="HssS/ArlS-like"/>
</dbReference>
<keyword evidence="6" id="KW-0808">Transferase</keyword>
<keyword evidence="9 12" id="KW-1133">Transmembrane helix</keyword>
<dbReference type="SMART" id="SM00304">
    <property type="entry name" value="HAMP"/>
    <property type="match status" value="1"/>
</dbReference>
<gene>
    <name evidence="16" type="ORF">VUQ06_08390</name>
    <name evidence="15" type="ORF">VUQ08_00255</name>
</gene>
<evidence type="ECO:0000256" key="3">
    <source>
        <dbReference type="ARBA" id="ARBA00012438"/>
    </source>
</evidence>